<dbReference type="InterPro" id="IPR019734">
    <property type="entry name" value="TPR_rpt"/>
</dbReference>
<gene>
    <name evidence="3" type="ORF">SAMN05444266_1102</name>
</gene>
<evidence type="ECO:0000313" key="3">
    <source>
        <dbReference type="EMBL" id="SHM68826.1"/>
    </source>
</evidence>
<keyword evidence="1" id="KW-0472">Membrane</keyword>
<protein>
    <submittedName>
        <fullName evidence="3">CHAT domain-containing protein</fullName>
    </submittedName>
</protein>
<keyword evidence="1" id="KW-0812">Transmembrane</keyword>
<accession>A0A1M7KUF4</accession>
<keyword evidence="4" id="KW-1185">Reference proteome</keyword>
<keyword evidence="1" id="KW-1133">Transmembrane helix</keyword>
<reference evidence="3 4" key="1">
    <citation type="submission" date="2016-11" db="EMBL/GenBank/DDBJ databases">
        <authorList>
            <person name="Jaros S."/>
            <person name="Januszkiewicz K."/>
            <person name="Wedrychowicz H."/>
        </authorList>
    </citation>
    <scope>NUCLEOTIDE SEQUENCE [LARGE SCALE GENOMIC DNA]</scope>
    <source>
        <strain evidence="3 4">DSM 27406</strain>
    </source>
</reference>
<organism evidence="3 4">
    <name type="scientific">Chitinophaga jiangningensis</name>
    <dbReference type="NCBI Taxonomy" id="1419482"/>
    <lineage>
        <taxon>Bacteria</taxon>
        <taxon>Pseudomonadati</taxon>
        <taxon>Bacteroidota</taxon>
        <taxon>Chitinophagia</taxon>
        <taxon>Chitinophagales</taxon>
        <taxon>Chitinophagaceae</taxon>
        <taxon>Chitinophaga</taxon>
    </lineage>
</organism>
<proteinExistence type="predicted"/>
<dbReference type="InterPro" id="IPR011990">
    <property type="entry name" value="TPR-like_helical_dom_sf"/>
</dbReference>
<dbReference type="SUPFAM" id="SSF48452">
    <property type="entry name" value="TPR-like"/>
    <property type="match status" value="1"/>
</dbReference>
<dbReference type="Pfam" id="PF12770">
    <property type="entry name" value="CHAT"/>
    <property type="match status" value="1"/>
</dbReference>
<dbReference type="RefSeq" id="WP_073086067.1">
    <property type="nucleotide sequence ID" value="NZ_FRBL01000010.1"/>
</dbReference>
<evidence type="ECO:0000256" key="1">
    <source>
        <dbReference type="SAM" id="Phobius"/>
    </source>
</evidence>
<dbReference type="PANTHER" id="PTHR10098:SF108">
    <property type="entry name" value="TETRATRICOPEPTIDE REPEAT PROTEIN 28"/>
    <property type="match status" value="1"/>
</dbReference>
<feature type="transmembrane region" description="Helical" evidence="1">
    <location>
        <begin position="858"/>
        <end position="877"/>
    </location>
</feature>
<dbReference type="Proteomes" id="UP000184420">
    <property type="component" value="Unassembled WGS sequence"/>
</dbReference>
<dbReference type="Gene3D" id="1.25.40.10">
    <property type="entry name" value="Tetratricopeptide repeat domain"/>
    <property type="match status" value="1"/>
</dbReference>
<dbReference type="AlphaFoldDB" id="A0A1M7KUF4"/>
<evidence type="ECO:0000313" key="4">
    <source>
        <dbReference type="Proteomes" id="UP000184420"/>
    </source>
</evidence>
<dbReference type="PANTHER" id="PTHR10098">
    <property type="entry name" value="RAPSYN-RELATED"/>
    <property type="match status" value="1"/>
</dbReference>
<sequence>MAEGSGHIKWLKYLLLLLVATPLLSFQQPAADSLPCFRKRDDLSGWIYAQLELPQHNQGAKARQLETTINKCWRAPRTIGEKQAWLDLLTNAGYYYLQSGDILASTTIYQRTFEWARINFPTVDPAFLLEHILKPLGNNYTRLGDYDQAIYIHRVSLAVSEALEDKAAMAATYSNLANTAANRREYDFALECCRKGITLVDKRSALHGLLLSEQADVYHQLKNEVLAQRSIIQAIRILEEQPTRDMAAAHWLYMAYQQAGDINAATPAMAMKYYRLALSFPTARLPYRRREQAKLFVRLARVHFAQRHTAEALASLDSCAALLLPGKDLRKINSADVYAENTLMDLFYTLAEVHGSQQHYAAAMQYYKLTFATERQLRQEYVSAASRELSVTDIRERYAHAIATAYAAWKAGGQQQYQHDLLLFMEDSKAQLLWEQLHLLNRNVKDTLQQQIRTIEQAQAYYQKEALQQGGADSTLRQQQQQLAWKLSQLHKQAAHTTPDTSLNLTTIVKKLAPHSYIRTYFTAGDRVYSLELGHDGIRYLDCQDIPADSLRYFRRHYFDEGPQAMAGSPVQYYRHAYTIYRQLFGAHPPEAGASYCLLPDGSLAGLPVEALVTNPVYKPAVGKWPFLVKQATFSYAWSLRSWYMQQNALPQEPKFTGFFVSDQRQLGNLLGVAREKQLLQEVVQGALYDNEAASTARLKTALQQGGILHISSHAFIQQDSIAAPHIALYDNPFYLFELRKTEQHPALVVLSACRTADGRYIAGEGAESMARAFVATGTPAVVAALWNVTDAAAPVLMQHFYQALKKGDNAAMALQQAKISWLEDSKVSELHKLPYYWAALSYQGNVRPIIHQQHFSWYWWLLAGALAAVGCLYVWMRRARTNNN</sequence>
<dbReference type="OrthoDB" id="9771112at2"/>
<feature type="domain" description="CHAT" evidence="2">
    <location>
        <begin position="598"/>
        <end position="845"/>
    </location>
</feature>
<dbReference type="InterPro" id="IPR024983">
    <property type="entry name" value="CHAT_dom"/>
</dbReference>
<dbReference type="SMART" id="SM00028">
    <property type="entry name" value="TPR"/>
    <property type="match status" value="3"/>
</dbReference>
<evidence type="ECO:0000259" key="2">
    <source>
        <dbReference type="Pfam" id="PF12770"/>
    </source>
</evidence>
<dbReference type="STRING" id="1419482.SAMN05444266_1102"/>
<name>A0A1M7KUF4_9BACT</name>
<dbReference type="EMBL" id="FRBL01000010">
    <property type="protein sequence ID" value="SHM68826.1"/>
    <property type="molecule type" value="Genomic_DNA"/>
</dbReference>